<evidence type="ECO:0000313" key="2">
    <source>
        <dbReference type="Proteomes" id="UP001310594"/>
    </source>
</evidence>
<accession>A0AAN7ZQM9</accession>
<comment type="caution">
    <text evidence="1">The sequence shown here is derived from an EMBL/GenBank/DDBJ whole genome shotgun (WGS) entry which is preliminary data.</text>
</comment>
<dbReference type="Proteomes" id="UP001310594">
    <property type="component" value="Unassembled WGS sequence"/>
</dbReference>
<name>A0AAN7ZQM9_9PEZI</name>
<gene>
    <name evidence="1" type="ORF">LTR97_012209</name>
</gene>
<evidence type="ECO:0000313" key="1">
    <source>
        <dbReference type="EMBL" id="KAK5690653.1"/>
    </source>
</evidence>
<sequence>MIALTLPSKDLNKWIEDAFQGMKRVNSRLMPDENNIKLMVLCGGFFCNATLVDLFKTYYDRAPYNIKVSACSIDPYGNGDLSVARGLGAFEHTLKAKAPAKFGYGIAQAELLNGTGYARHAGQNKRHADITADDINDENSERVFRKEDGRLWVDGRYTTLLPVSSSAEMVSVVEEEFQEHTFYPDLGKPIIRAYFNESKIEEGSPVFSDDQLTILNDGIEPWGKPREFEVPNIRDYPPCYPKNGSRSTSDISYDVYTRVRLEKKGLNETITLDLNKPSYNPYWKKS</sequence>
<dbReference type="AlphaFoldDB" id="A0AAN7ZQM9"/>
<organism evidence="1 2">
    <name type="scientific">Elasticomyces elasticus</name>
    <dbReference type="NCBI Taxonomy" id="574655"/>
    <lineage>
        <taxon>Eukaryota</taxon>
        <taxon>Fungi</taxon>
        <taxon>Dikarya</taxon>
        <taxon>Ascomycota</taxon>
        <taxon>Pezizomycotina</taxon>
        <taxon>Dothideomycetes</taxon>
        <taxon>Dothideomycetidae</taxon>
        <taxon>Mycosphaerellales</taxon>
        <taxon>Teratosphaeriaceae</taxon>
        <taxon>Elasticomyces</taxon>
    </lineage>
</organism>
<dbReference type="EMBL" id="JAVRQU010000024">
    <property type="protein sequence ID" value="KAK5690653.1"/>
    <property type="molecule type" value="Genomic_DNA"/>
</dbReference>
<protein>
    <submittedName>
        <fullName evidence="1">Uncharacterized protein</fullName>
    </submittedName>
</protein>
<proteinExistence type="predicted"/>
<reference evidence="1" key="1">
    <citation type="submission" date="2023-08" db="EMBL/GenBank/DDBJ databases">
        <title>Black Yeasts Isolated from many extreme environments.</title>
        <authorList>
            <person name="Coleine C."/>
            <person name="Stajich J.E."/>
            <person name="Selbmann L."/>
        </authorList>
    </citation>
    <scope>NUCLEOTIDE SEQUENCE</scope>
    <source>
        <strain evidence="1">CCFEE 5810</strain>
    </source>
</reference>